<feature type="domain" description="Beta-hexosaminidase eukaryotic type N-terminal" evidence="9">
    <location>
        <begin position="13"/>
        <end position="55"/>
    </location>
</feature>
<dbReference type="Gene3D" id="3.30.379.10">
    <property type="entry name" value="Chitobiase/beta-hexosaminidase domain 2-like"/>
    <property type="match status" value="1"/>
</dbReference>
<accession>A0AAV8WVR1</accession>
<dbReference type="GO" id="GO:0005975">
    <property type="term" value="P:carbohydrate metabolic process"/>
    <property type="evidence" value="ECO:0007669"/>
    <property type="project" value="InterPro"/>
</dbReference>
<keyword evidence="6" id="KW-0326">Glycosidase</keyword>
<evidence type="ECO:0000256" key="2">
    <source>
        <dbReference type="ARBA" id="ARBA00006285"/>
    </source>
</evidence>
<evidence type="ECO:0000256" key="7">
    <source>
        <dbReference type="PIRSR" id="PIRSR625705-1"/>
    </source>
</evidence>
<dbReference type="GO" id="GO:0030203">
    <property type="term" value="P:glycosaminoglycan metabolic process"/>
    <property type="evidence" value="ECO:0007669"/>
    <property type="project" value="TreeGrafter"/>
</dbReference>
<reference evidence="10" key="1">
    <citation type="journal article" date="2023" name="Insect Mol. Biol.">
        <title>Genome sequencing provides insights into the evolution of gene families encoding plant cell wall-degrading enzymes in longhorned beetles.</title>
        <authorList>
            <person name="Shin N.R."/>
            <person name="Okamura Y."/>
            <person name="Kirsch R."/>
            <person name="Pauchet Y."/>
        </authorList>
    </citation>
    <scope>NUCLEOTIDE SEQUENCE</scope>
    <source>
        <strain evidence="10">RBIC_L_NR</strain>
    </source>
</reference>
<dbReference type="InterPro" id="IPR015883">
    <property type="entry name" value="Glyco_hydro_20_cat"/>
</dbReference>
<dbReference type="Pfam" id="PF00728">
    <property type="entry name" value="Glyco_hydro_20"/>
    <property type="match status" value="2"/>
</dbReference>
<evidence type="ECO:0000256" key="1">
    <source>
        <dbReference type="ARBA" id="ARBA00001231"/>
    </source>
</evidence>
<dbReference type="InterPro" id="IPR017853">
    <property type="entry name" value="GH"/>
</dbReference>
<dbReference type="GO" id="GO:0016231">
    <property type="term" value="F:beta-N-acetylglucosaminidase activity"/>
    <property type="evidence" value="ECO:0007669"/>
    <property type="project" value="TreeGrafter"/>
</dbReference>
<evidence type="ECO:0000313" key="10">
    <source>
        <dbReference type="EMBL" id="KAJ8930670.1"/>
    </source>
</evidence>
<sequence>MSIYLHALTNNLSLTLDTDESYTLQTIYSENEIKVEIIGNTVFGVRHGIETLLQLIVPYEEKSECLATLSFIQITDKPLYRHRGLLLDTARNYLSVKIIKKNIDGMAASKMNVLHWHITDSQSFPLVSPSLPNMTIYGAYNEKQIYSPQDVKDLVEYAKLRGVKILMEIDGPSHAGFGWQWGEEAGLGNLAVCINQQPWRSFCIQPPCGQLNPVNPNVYRMLNYLYKDISNVVPNADIFHMGGDEATFTLCKPIFEPNVVQWRSKQAPGSLGVDGDSEYIIQTWVTESEQNLITNLLKLGYKLILSTKDRWYLDHGFWGSTTYYNWRRIYENQMSNHPSILGGEVTAAAAERLWTNPNNKAGSAEARYYAHRTRLISRGIKAESEIPRWCIQNEGECSAYLL</sequence>
<dbReference type="PANTHER" id="PTHR22600:SF42">
    <property type="entry name" value="BETA-N-ACETYLHEXOSAMINIDASE"/>
    <property type="match status" value="1"/>
</dbReference>
<keyword evidence="5" id="KW-0325">Glycoprotein</keyword>
<proteinExistence type="inferred from homology"/>
<dbReference type="InterPro" id="IPR029019">
    <property type="entry name" value="HEX_eukaryotic_N"/>
</dbReference>
<comment type="catalytic activity">
    <reaction evidence="1">
        <text>Hydrolysis of terminal non-reducing N-acetyl-D-hexosamine residues in N-acetyl-beta-D-hexosaminides.</text>
        <dbReference type="EC" id="3.2.1.52"/>
    </reaction>
</comment>
<dbReference type="InterPro" id="IPR025705">
    <property type="entry name" value="Beta_hexosaminidase_sua/sub"/>
</dbReference>
<dbReference type="EC" id="3.2.1.52" evidence="3"/>
<name>A0AAV8WVR1_9CUCU</name>
<keyword evidence="11" id="KW-1185">Reference proteome</keyword>
<feature type="active site" description="Proton donor" evidence="7">
    <location>
        <position position="245"/>
    </location>
</feature>
<dbReference type="InterPro" id="IPR029018">
    <property type="entry name" value="Hex-like_dom2"/>
</dbReference>
<gene>
    <name evidence="10" type="ORF">NQ314_016511</name>
</gene>
<evidence type="ECO:0000256" key="4">
    <source>
        <dbReference type="ARBA" id="ARBA00022801"/>
    </source>
</evidence>
<comment type="caution">
    <text evidence="10">The sequence shown here is derived from an EMBL/GenBank/DDBJ whole genome shotgun (WGS) entry which is preliminary data.</text>
</comment>
<dbReference type="SUPFAM" id="SSF55545">
    <property type="entry name" value="beta-N-acetylhexosaminidase-like domain"/>
    <property type="match status" value="1"/>
</dbReference>
<organism evidence="10 11">
    <name type="scientific">Rhamnusium bicolor</name>
    <dbReference type="NCBI Taxonomy" id="1586634"/>
    <lineage>
        <taxon>Eukaryota</taxon>
        <taxon>Metazoa</taxon>
        <taxon>Ecdysozoa</taxon>
        <taxon>Arthropoda</taxon>
        <taxon>Hexapoda</taxon>
        <taxon>Insecta</taxon>
        <taxon>Pterygota</taxon>
        <taxon>Neoptera</taxon>
        <taxon>Endopterygota</taxon>
        <taxon>Coleoptera</taxon>
        <taxon>Polyphaga</taxon>
        <taxon>Cucujiformia</taxon>
        <taxon>Chrysomeloidea</taxon>
        <taxon>Cerambycidae</taxon>
        <taxon>Lepturinae</taxon>
        <taxon>Rhagiini</taxon>
        <taxon>Rhamnusium</taxon>
    </lineage>
</organism>
<dbReference type="Proteomes" id="UP001162156">
    <property type="component" value="Unassembled WGS sequence"/>
</dbReference>
<dbReference type="PRINTS" id="PR00738">
    <property type="entry name" value="GLHYDRLASE20"/>
</dbReference>
<evidence type="ECO:0000313" key="11">
    <source>
        <dbReference type="Proteomes" id="UP001162156"/>
    </source>
</evidence>
<dbReference type="AlphaFoldDB" id="A0AAV8WVR1"/>
<evidence type="ECO:0000256" key="3">
    <source>
        <dbReference type="ARBA" id="ARBA00012663"/>
    </source>
</evidence>
<feature type="domain" description="Glycoside hydrolase family 20 catalytic" evidence="8">
    <location>
        <begin position="273"/>
        <end position="329"/>
    </location>
</feature>
<comment type="similarity">
    <text evidence="2">Belongs to the glycosyl hydrolase 20 family.</text>
</comment>
<dbReference type="Gene3D" id="3.20.20.80">
    <property type="entry name" value="Glycosidases"/>
    <property type="match status" value="2"/>
</dbReference>
<feature type="domain" description="Glycoside hydrolase family 20 catalytic" evidence="8">
    <location>
        <begin position="80"/>
        <end position="248"/>
    </location>
</feature>
<dbReference type="EMBL" id="JANEYF010004587">
    <property type="protein sequence ID" value="KAJ8930670.1"/>
    <property type="molecule type" value="Genomic_DNA"/>
</dbReference>
<protein>
    <recommendedName>
        <fullName evidence="3">beta-N-acetylhexosaminidase</fullName>
        <ecNumber evidence="3">3.2.1.52</ecNumber>
    </recommendedName>
</protein>
<dbReference type="PANTHER" id="PTHR22600">
    <property type="entry name" value="BETA-HEXOSAMINIDASE"/>
    <property type="match status" value="1"/>
</dbReference>
<dbReference type="SUPFAM" id="SSF51445">
    <property type="entry name" value="(Trans)glycosidases"/>
    <property type="match status" value="1"/>
</dbReference>
<keyword evidence="4" id="KW-0378">Hydrolase</keyword>
<evidence type="ECO:0000256" key="5">
    <source>
        <dbReference type="ARBA" id="ARBA00023180"/>
    </source>
</evidence>
<evidence type="ECO:0000259" key="8">
    <source>
        <dbReference type="Pfam" id="PF00728"/>
    </source>
</evidence>
<evidence type="ECO:0000256" key="6">
    <source>
        <dbReference type="ARBA" id="ARBA00023295"/>
    </source>
</evidence>
<dbReference type="Pfam" id="PF14845">
    <property type="entry name" value="Glycohydro_20b2"/>
    <property type="match status" value="1"/>
</dbReference>
<dbReference type="GO" id="GO:0005886">
    <property type="term" value="C:plasma membrane"/>
    <property type="evidence" value="ECO:0007669"/>
    <property type="project" value="TreeGrafter"/>
</dbReference>
<evidence type="ECO:0000259" key="9">
    <source>
        <dbReference type="Pfam" id="PF14845"/>
    </source>
</evidence>